<evidence type="ECO:0000256" key="8">
    <source>
        <dbReference type="SAM" id="Phobius"/>
    </source>
</evidence>
<evidence type="ECO:0000256" key="4">
    <source>
        <dbReference type="ARBA" id="ARBA00022679"/>
    </source>
</evidence>
<keyword evidence="4 11" id="KW-0808">Transferase</keyword>
<evidence type="ECO:0000256" key="6">
    <source>
        <dbReference type="ARBA" id="ARBA00023012"/>
    </source>
</evidence>
<dbReference type="PRINTS" id="PR00344">
    <property type="entry name" value="BCTRLSENSOR"/>
</dbReference>
<dbReference type="SMART" id="SM00387">
    <property type="entry name" value="HATPase_c"/>
    <property type="match status" value="1"/>
</dbReference>
<dbReference type="OrthoDB" id="176203at2"/>
<dbReference type="InterPro" id="IPR036097">
    <property type="entry name" value="HisK_dim/P_sf"/>
</dbReference>
<dbReference type="FunFam" id="3.40.50.2300:FF:000323">
    <property type="entry name" value="Hybrid sensor histidine kinase/response regulator"/>
    <property type="match status" value="1"/>
</dbReference>
<dbReference type="Pfam" id="PF07494">
    <property type="entry name" value="Reg_prop"/>
    <property type="match status" value="2"/>
</dbReference>
<keyword evidence="8" id="KW-0812">Transmembrane</keyword>
<dbReference type="eggNOG" id="COG2205">
    <property type="taxonomic scope" value="Bacteria"/>
</dbReference>
<gene>
    <name evidence="11" type="primary">luxQ_1</name>
    <name evidence="12" type="ORF">PD5205_03026</name>
    <name evidence="11" type="ORF">PD885_00969</name>
</gene>
<evidence type="ECO:0000259" key="10">
    <source>
        <dbReference type="PROSITE" id="PS50110"/>
    </source>
</evidence>
<dbReference type="CDD" id="cd00082">
    <property type="entry name" value="HisKA"/>
    <property type="match status" value="1"/>
</dbReference>
<dbReference type="Gene3D" id="3.40.50.2300">
    <property type="match status" value="1"/>
</dbReference>
<keyword evidence="13" id="KW-1185">Reference proteome</keyword>
<dbReference type="Pfam" id="PF07495">
    <property type="entry name" value="Y_Y_Y"/>
    <property type="match status" value="1"/>
</dbReference>
<dbReference type="InterPro" id="IPR011110">
    <property type="entry name" value="Reg_prop"/>
</dbReference>
<dbReference type="InterPro" id="IPR011123">
    <property type="entry name" value="Y_Y_Y"/>
</dbReference>
<dbReference type="Gene3D" id="2.60.40.10">
    <property type="entry name" value="Immunoglobulins"/>
    <property type="match status" value="1"/>
</dbReference>
<name>A0A1Y6H4F5_9XANT</name>
<feature type="modified residue" description="4-aspartylphosphate" evidence="7">
    <location>
        <position position="1099"/>
    </location>
</feature>
<organism evidence="12 14">
    <name type="scientific">Xanthomonas fragariae</name>
    <dbReference type="NCBI Taxonomy" id="48664"/>
    <lineage>
        <taxon>Bacteria</taxon>
        <taxon>Pseudomonadati</taxon>
        <taxon>Pseudomonadota</taxon>
        <taxon>Gammaproteobacteria</taxon>
        <taxon>Lysobacterales</taxon>
        <taxon>Lysobacteraceae</taxon>
        <taxon>Xanthomonas</taxon>
    </lineage>
</organism>
<proteinExistence type="predicted"/>
<evidence type="ECO:0000313" key="11">
    <source>
        <dbReference type="EMBL" id="SMQ98227.1"/>
    </source>
</evidence>
<dbReference type="eggNOG" id="COG3292">
    <property type="taxonomic scope" value="Bacteria"/>
</dbReference>
<dbReference type="AlphaFoldDB" id="A0A1Y6H4F5"/>
<dbReference type="Pfam" id="PF00072">
    <property type="entry name" value="Response_reg"/>
    <property type="match status" value="1"/>
</dbReference>
<dbReference type="Pfam" id="PF00512">
    <property type="entry name" value="HisKA"/>
    <property type="match status" value="1"/>
</dbReference>
<evidence type="ECO:0000313" key="14">
    <source>
        <dbReference type="Proteomes" id="UP000195953"/>
    </source>
</evidence>
<dbReference type="InterPro" id="IPR013783">
    <property type="entry name" value="Ig-like_fold"/>
</dbReference>
<dbReference type="Proteomes" id="UP000195877">
    <property type="component" value="Chromosome 1"/>
</dbReference>
<evidence type="ECO:0000256" key="7">
    <source>
        <dbReference type="PROSITE-ProRule" id="PRU00169"/>
    </source>
</evidence>
<dbReference type="PROSITE" id="PS50110">
    <property type="entry name" value="RESPONSE_REGULATORY"/>
    <property type="match status" value="1"/>
</dbReference>
<dbReference type="GO" id="GO:0009927">
    <property type="term" value="F:histidine phosphotransfer kinase activity"/>
    <property type="evidence" value="ECO:0007669"/>
    <property type="project" value="TreeGrafter"/>
</dbReference>
<protein>
    <recommendedName>
        <fullName evidence="2">histidine kinase</fullName>
        <ecNumber evidence="2">2.7.13.3</ecNumber>
    </recommendedName>
</protein>
<dbReference type="PANTHER" id="PTHR43047">
    <property type="entry name" value="TWO-COMPONENT HISTIDINE PROTEIN KINASE"/>
    <property type="match status" value="1"/>
</dbReference>
<dbReference type="InterPro" id="IPR003594">
    <property type="entry name" value="HATPase_dom"/>
</dbReference>
<dbReference type="SMART" id="SM00448">
    <property type="entry name" value="REC"/>
    <property type="match status" value="1"/>
</dbReference>
<evidence type="ECO:0000256" key="1">
    <source>
        <dbReference type="ARBA" id="ARBA00000085"/>
    </source>
</evidence>
<accession>A0A1Y6H4F5</accession>
<dbReference type="PROSITE" id="PS50109">
    <property type="entry name" value="HIS_KIN"/>
    <property type="match status" value="1"/>
</dbReference>
<dbReference type="EMBL" id="LT853885">
    <property type="protein sequence ID" value="SMR04309.1"/>
    <property type="molecule type" value="Genomic_DNA"/>
</dbReference>
<dbReference type="SUPFAM" id="SSF52172">
    <property type="entry name" value="CheY-like"/>
    <property type="match status" value="1"/>
</dbReference>
<dbReference type="RefSeq" id="WP_040762650.1">
    <property type="nucleotide sequence ID" value="NZ_CP016830.1"/>
</dbReference>
<dbReference type="FunFam" id="1.10.287.130:FF:000028">
    <property type="entry name" value="Hybrid signal transduction histidine kinase"/>
    <property type="match status" value="1"/>
</dbReference>
<evidence type="ECO:0000313" key="13">
    <source>
        <dbReference type="Proteomes" id="UP000195877"/>
    </source>
</evidence>
<sequence>MQNVLLSLFAGLVLLIGADAAAVNQIETPRMRRFGPAEGLPSRMVLALAQDRQGYVWAATSDGLARYDGIGLQVWQHDPHNASSIPGNELETLLVDDRDRVWIGANGSPLSMLDAEREVFATFPDVGEACAGQVWALAQAQGAIWLGTSSAGLCRREENGRVTVFRATPNAPDGLPSDTIMSMLTDARGRLWIGTASGLVMRDGERFVRIAPDRLSATVFKLSKDPDGTLWVGSSKGLYRVTPAGVLEPAPWTGAATLRAASVVHDVHGGYWIGAADGFFRVAPGETALRVMEGDRGSGFLTAHSGVLDVMQDRQGALWLGLISQGVAYLPPDWRRFSTIFETQGKPLESLYLVNAAADGDSFLVTTGEGVYRIGDQGDVVPVLHSDVLGGGTVQSVLPAGDGSLWIALRDGITRYTPATGEKRKLAMEIDTSDMHRVELMTPGIDGEFWISIVEGGVQRRAADGRMLGTYRFGTDLSEVGGMAQQLVIRPDGDAWVAAGDGLWVWQGEKFRKVIGGGEVYALAFVSPHEFWAGRSGALERYSWDSQRARLLERVGREQGLPSTEIRGLALGGADTVWATTSRGLFAYKRGQSQVRMFGQRDGLPDSEFSMRPPVTGPSGQVLALTTSSIVLLDPSRPFSPAPSAPLVIESMQVRRNDAERSQPIPHKGPVVLQARDRDLRISARLLSFVDPASAHYRYRVDGYDERWVEQGASGERVISRLPPGDYRIGVQARAGDGDWVAAPTLQLEVRPPWWLSTPAQLVAALLCVLLLCLGIWAWRRRVRRQQAWVLAQQSQQLAEQASIAKSHFLATLGHEVRTPMTGVLGMSELLLATPLNAKQRGHVDAIRNAGTHLLRLVNDALDLARIEAGKLELVQQPFDPSQLAQELADFMHPIAEARGLRFHYRNQLPAHLVVLGDATRVCQILINLLGNAIKFAERGEVALLISQHGDNLRFKVRDSGPGIGPEQQKRLFQRFEQGEGARTSSRYRGSGLGLAICQELTVAMNGKIRVRSRLGMGTQFTVDLPLPLDRSGVRIASGQVQTLAGESLRILLVEDDPTVAEVICGLLIGRGHRVVHAANGLAALSEAVDGGFDVALLDLDLPGLDGFALASQLRQLGHAFLLLAVTARTDGSAETQAQAAGFDGFLRKPVTADLLVQAIAAARVRADTQPIPLHG</sequence>
<dbReference type="KEGG" id="xfr:BER92_14715"/>
<dbReference type="Proteomes" id="UP000195953">
    <property type="component" value="Chromosome 1"/>
</dbReference>
<dbReference type="Gene3D" id="3.30.565.10">
    <property type="entry name" value="Histidine kinase-like ATPase, C-terminal domain"/>
    <property type="match status" value="1"/>
</dbReference>
<dbReference type="CDD" id="cd17546">
    <property type="entry name" value="REC_hyHK_CKI1_RcsC-like"/>
    <property type="match status" value="1"/>
</dbReference>
<dbReference type="GO" id="GO:0005886">
    <property type="term" value="C:plasma membrane"/>
    <property type="evidence" value="ECO:0007669"/>
    <property type="project" value="TreeGrafter"/>
</dbReference>
<dbReference type="EMBL" id="LT853882">
    <property type="protein sequence ID" value="SMQ98227.1"/>
    <property type="molecule type" value="Genomic_DNA"/>
</dbReference>
<evidence type="ECO:0000256" key="3">
    <source>
        <dbReference type="ARBA" id="ARBA00022553"/>
    </source>
</evidence>
<feature type="domain" description="Histidine kinase" evidence="9">
    <location>
        <begin position="812"/>
        <end position="1029"/>
    </location>
</feature>
<evidence type="ECO:0000256" key="2">
    <source>
        <dbReference type="ARBA" id="ARBA00012438"/>
    </source>
</evidence>
<dbReference type="InterPro" id="IPR036890">
    <property type="entry name" value="HATPase_C_sf"/>
</dbReference>
<dbReference type="GeneID" id="61893386"/>
<dbReference type="FunFam" id="3.30.565.10:FF:000010">
    <property type="entry name" value="Sensor histidine kinase RcsC"/>
    <property type="match status" value="1"/>
</dbReference>
<reference evidence="12 14" key="2">
    <citation type="submission" date="2017-05" db="EMBL/GenBank/DDBJ databases">
        <authorList>
            <person name="Song R."/>
            <person name="Chenine A.L."/>
            <person name="Ruprecht R.M."/>
        </authorList>
    </citation>
    <scope>NUCLEOTIDE SEQUENCE [LARGE SCALE GENOMIC DNA]</scope>
    <source>
        <strain evidence="12">PD5205</strain>
    </source>
</reference>
<evidence type="ECO:0000259" key="9">
    <source>
        <dbReference type="PROSITE" id="PS50109"/>
    </source>
</evidence>
<feature type="domain" description="Response regulatory" evidence="10">
    <location>
        <begin position="1050"/>
        <end position="1164"/>
    </location>
</feature>
<keyword evidence="3 7" id="KW-0597">Phosphoprotein</keyword>
<feature type="transmembrane region" description="Helical" evidence="8">
    <location>
        <begin position="754"/>
        <end position="779"/>
    </location>
</feature>
<dbReference type="InterPro" id="IPR004358">
    <property type="entry name" value="Sig_transdc_His_kin-like_C"/>
</dbReference>
<dbReference type="GO" id="GO:0000155">
    <property type="term" value="F:phosphorelay sensor kinase activity"/>
    <property type="evidence" value="ECO:0007669"/>
    <property type="project" value="InterPro"/>
</dbReference>
<dbReference type="SUPFAM" id="SSF63829">
    <property type="entry name" value="Calcium-dependent phosphotriesterase"/>
    <property type="match status" value="2"/>
</dbReference>
<dbReference type="InterPro" id="IPR001789">
    <property type="entry name" value="Sig_transdc_resp-reg_receiver"/>
</dbReference>
<evidence type="ECO:0000313" key="12">
    <source>
        <dbReference type="EMBL" id="SMR04309.1"/>
    </source>
</evidence>
<dbReference type="EC" id="2.7.13.3" evidence="2"/>
<dbReference type="PANTHER" id="PTHR43047:SF72">
    <property type="entry name" value="OSMOSENSING HISTIDINE PROTEIN KINASE SLN1"/>
    <property type="match status" value="1"/>
</dbReference>
<comment type="catalytic activity">
    <reaction evidence="1">
        <text>ATP + protein L-histidine = ADP + protein N-phospho-L-histidine.</text>
        <dbReference type="EC" id="2.7.13.3"/>
    </reaction>
</comment>
<dbReference type="Gene3D" id="2.130.10.10">
    <property type="entry name" value="YVTN repeat-like/Quinoprotein amine dehydrogenase"/>
    <property type="match status" value="4"/>
</dbReference>
<dbReference type="InterPro" id="IPR005467">
    <property type="entry name" value="His_kinase_dom"/>
</dbReference>
<keyword evidence="5 12" id="KW-0418">Kinase</keyword>
<dbReference type="InterPro" id="IPR003661">
    <property type="entry name" value="HisK_dim/P_dom"/>
</dbReference>
<reference evidence="11 13" key="1">
    <citation type="submission" date="2017-05" db="EMBL/GenBank/DDBJ databases">
        <authorList>
            <person name="Blom J."/>
        </authorList>
    </citation>
    <scope>NUCLEOTIDE SEQUENCE [LARGE SCALE GENOMIC DNA]</scope>
    <source>
        <strain evidence="11">PD885</strain>
    </source>
</reference>
<dbReference type="STRING" id="48664.BER92_14715"/>
<dbReference type="SMART" id="SM00388">
    <property type="entry name" value="HisKA"/>
    <property type="match status" value="1"/>
</dbReference>
<dbReference type="SUPFAM" id="SSF55874">
    <property type="entry name" value="ATPase domain of HSP90 chaperone/DNA topoisomerase II/histidine kinase"/>
    <property type="match status" value="1"/>
</dbReference>
<keyword evidence="6" id="KW-0902">Two-component regulatory system</keyword>
<dbReference type="Pfam" id="PF02518">
    <property type="entry name" value="HATPase_c"/>
    <property type="match status" value="1"/>
</dbReference>
<dbReference type="SUPFAM" id="SSF47384">
    <property type="entry name" value="Homodimeric domain of signal transducing histidine kinase"/>
    <property type="match status" value="1"/>
</dbReference>
<dbReference type="CDD" id="cd16922">
    <property type="entry name" value="HATPase_EvgS-ArcB-TorS-like"/>
    <property type="match status" value="1"/>
</dbReference>
<keyword evidence="8" id="KW-0472">Membrane</keyword>
<dbReference type="InterPro" id="IPR015943">
    <property type="entry name" value="WD40/YVTN_repeat-like_dom_sf"/>
</dbReference>
<dbReference type="InterPro" id="IPR011006">
    <property type="entry name" value="CheY-like_superfamily"/>
</dbReference>
<evidence type="ECO:0000256" key="5">
    <source>
        <dbReference type="ARBA" id="ARBA00022777"/>
    </source>
</evidence>
<keyword evidence="8" id="KW-1133">Transmembrane helix</keyword>
<dbReference type="Gene3D" id="1.10.287.130">
    <property type="match status" value="1"/>
</dbReference>